<evidence type="ECO:0000256" key="7">
    <source>
        <dbReference type="ARBA" id="ARBA00060607"/>
    </source>
</evidence>
<dbReference type="InterPro" id="IPR008979">
    <property type="entry name" value="Galactose-bd-like_sf"/>
</dbReference>
<dbReference type="InterPro" id="IPR005164">
    <property type="entry name" value="Allantoicase"/>
</dbReference>
<evidence type="ECO:0000256" key="5">
    <source>
        <dbReference type="ARBA" id="ARBA00022801"/>
    </source>
</evidence>
<dbReference type="SUPFAM" id="SSF49785">
    <property type="entry name" value="Galactose-binding domain-like"/>
    <property type="match status" value="2"/>
</dbReference>
<reference evidence="10" key="1">
    <citation type="submission" date="2016-05" db="EMBL/GenBank/DDBJ databases">
        <title>Comparative genomics of biotechnologically important yeasts.</title>
        <authorList>
            <consortium name="DOE Joint Genome Institute"/>
            <person name="Riley R."/>
            <person name="Haridas S."/>
            <person name="Wolfe K.H."/>
            <person name="Lopes M.R."/>
            <person name="Hittinger C.T."/>
            <person name="Goker M."/>
            <person name="Salamov A."/>
            <person name="Wisecaver J."/>
            <person name="Long T.M."/>
            <person name="Aerts A.L."/>
            <person name="Barry K."/>
            <person name="Choi C."/>
            <person name="Clum A."/>
            <person name="Coughlan A.Y."/>
            <person name="Deshpande S."/>
            <person name="Douglass A.P."/>
            <person name="Hanson S.J."/>
            <person name="Klenk H.-P."/>
            <person name="Labutti K."/>
            <person name="Lapidus A."/>
            <person name="Lindquist E."/>
            <person name="Lipzen A."/>
            <person name="Meier-Kolthoff J.P."/>
            <person name="Ohm R.A."/>
            <person name="Otillar R.P."/>
            <person name="Pangilinan J."/>
            <person name="Peng Y."/>
            <person name="Rokas A."/>
            <person name="Rosa C.A."/>
            <person name="Scheuner C."/>
            <person name="Sibirny A.A."/>
            <person name="Slot J.C."/>
            <person name="Stielow J.B."/>
            <person name="Sun H."/>
            <person name="Kurtzman C.P."/>
            <person name="Blackwell M."/>
            <person name="Grigoriev I.V."/>
            <person name="Jeffries T.W."/>
        </authorList>
    </citation>
    <scope>NUCLEOTIDE SEQUENCE [LARGE SCALE GENOMIC DNA]</scope>
    <source>
        <strain evidence="10">NRRL Y-1933</strain>
    </source>
</reference>
<sequence>MVKVIGEKEFHEQIVCNYTDVIGEKLGGKVLKFSDEWFAAAENLIKPKAPIRDATRFTHAGAWYDGWETRRHNVEEADYVIFKAGVSSAKIIGCEVDTAFFNGNHAPFISVEGANLTNDELKDVQWESIIDKIECGPLQKHFFVRDSITDSNYTHFRLRMYPDGGIARFRLYGSVVAIFPQDLSTIVDFASVKNGGVAIDYSDQHFGSADNLLLPGRGHDMSDGWETKRSREPGHVDWVIIKLGTLTNIKEIVIDTAHFRGNFPQKINVKGIKADKVPVKTAKEWQTLVPDSKTGADQEHSYKIDNKDSFSHVLVTIIPDGGVKRVRVLGTVINDFLNTKYNHIPEETLSVESQEAILPHINKIIPSNAYYIKLFLKQYINLIELYNEEVIETLYELYCDGKILGSIENKAEDAEIIEYWINDEQNENSIVKIKETPKLISGNGTTGLRTWEAALYLSHYLNQIDLTNKKICELGTGTGLVSLSIMKNHDIEQIILTDGDSNLIDNLNDTFKLNNLHLNDHLKTQQLLWGTTNLQNENFIQPCPKVDMVIAADVTYDSSILPQLCSTIVDFLNNGTKQVIIAATVRNQQTIDDWEDYLTQWFASNWQVADRVEDPHSLGLECWFKKGTPPINIYSICN</sequence>
<dbReference type="GO" id="GO:0006144">
    <property type="term" value="P:purine nucleobase metabolic process"/>
    <property type="evidence" value="ECO:0007669"/>
    <property type="project" value="UniProtKB-KW"/>
</dbReference>
<dbReference type="STRING" id="984485.A0A1E4RJ91"/>
<organism evidence="9 10">
    <name type="scientific">Hyphopichia burtonii NRRL Y-1933</name>
    <dbReference type="NCBI Taxonomy" id="984485"/>
    <lineage>
        <taxon>Eukaryota</taxon>
        <taxon>Fungi</taxon>
        <taxon>Dikarya</taxon>
        <taxon>Ascomycota</taxon>
        <taxon>Saccharomycotina</taxon>
        <taxon>Pichiomycetes</taxon>
        <taxon>Debaryomycetaceae</taxon>
        <taxon>Hyphopichia</taxon>
    </lineage>
</organism>
<comment type="pathway">
    <text evidence="7">Nitrogen metabolism; (S)-allantoin degradation; (S)-ureidoglycolate from allantoate (aminidohydrolase route): step 1/1.</text>
</comment>
<evidence type="ECO:0000256" key="4">
    <source>
        <dbReference type="ARBA" id="ARBA00022631"/>
    </source>
</evidence>
<dbReference type="GO" id="GO:0000256">
    <property type="term" value="P:allantoin catabolic process"/>
    <property type="evidence" value="ECO:0007669"/>
    <property type="project" value="InterPro"/>
</dbReference>
<dbReference type="EC" id="3.5.3.4" evidence="3"/>
<dbReference type="EMBL" id="KV454541">
    <property type="protein sequence ID" value="ODV67291.1"/>
    <property type="molecule type" value="Genomic_DNA"/>
</dbReference>
<keyword evidence="5" id="KW-0378">Hydrolase</keyword>
<comment type="similarity">
    <text evidence="2">Belongs to the allantoicase family.</text>
</comment>
<comment type="function">
    <text evidence="6">Utilization of purines as secondary nitrogen sources, when primary sources are limiting.</text>
</comment>
<feature type="domain" description="Allantoicase" evidence="8">
    <location>
        <begin position="27"/>
        <end position="175"/>
    </location>
</feature>
<keyword evidence="4" id="KW-0659">Purine metabolism</keyword>
<evidence type="ECO:0000313" key="9">
    <source>
        <dbReference type="EMBL" id="ODV67291.1"/>
    </source>
</evidence>
<dbReference type="HAMAP" id="MF_00813">
    <property type="entry name" value="Allantoicase"/>
    <property type="match status" value="1"/>
</dbReference>
<dbReference type="RefSeq" id="XP_020076358.1">
    <property type="nucleotide sequence ID" value="XM_020220173.1"/>
</dbReference>
<evidence type="ECO:0000256" key="3">
    <source>
        <dbReference type="ARBA" id="ARBA00012170"/>
    </source>
</evidence>
<dbReference type="Gene3D" id="3.40.50.150">
    <property type="entry name" value="Vaccinia Virus protein VP39"/>
    <property type="match status" value="1"/>
</dbReference>
<dbReference type="InterPro" id="IPR029063">
    <property type="entry name" value="SAM-dependent_MTases_sf"/>
</dbReference>
<dbReference type="GeneID" id="30994723"/>
<dbReference type="GO" id="GO:0004037">
    <property type="term" value="F:allantoicase activity"/>
    <property type="evidence" value="ECO:0007669"/>
    <property type="project" value="UniProtKB-EC"/>
</dbReference>
<evidence type="ECO:0000313" key="10">
    <source>
        <dbReference type="Proteomes" id="UP000095085"/>
    </source>
</evidence>
<evidence type="ECO:0000256" key="2">
    <source>
        <dbReference type="ARBA" id="ARBA00009242"/>
    </source>
</evidence>
<dbReference type="Pfam" id="PF03561">
    <property type="entry name" value="Allantoicase"/>
    <property type="match status" value="2"/>
</dbReference>
<dbReference type="InterPro" id="IPR015908">
    <property type="entry name" value="Allantoicase_dom"/>
</dbReference>
<proteinExistence type="inferred from homology"/>
<dbReference type="OrthoDB" id="10266039at2759"/>
<dbReference type="Gene3D" id="2.60.120.260">
    <property type="entry name" value="Galactose-binding domain-like"/>
    <property type="match status" value="2"/>
</dbReference>
<dbReference type="Pfam" id="PF10294">
    <property type="entry name" value="Methyltransf_16"/>
    <property type="match status" value="1"/>
</dbReference>
<dbReference type="InterPro" id="IPR019410">
    <property type="entry name" value="Methyltransf_16"/>
</dbReference>
<gene>
    <name evidence="9" type="ORF">HYPBUDRAFT_149035</name>
</gene>
<evidence type="ECO:0000256" key="6">
    <source>
        <dbReference type="ARBA" id="ARBA00056910"/>
    </source>
</evidence>
<dbReference type="NCBIfam" id="TIGR02961">
    <property type="entry name" value="allantoicase"/>
    <property type="match status" value="1"/>
</dbReference>
<feature type="domain" description="Allantoicase" evidence="8">
    <location>
        <begin position="195"/>
        <end position="332"/>
    </location>
</feature>
<dbReference type="PANTHER" id="PTHR12045:SF3">
    <property type="entry name" value="INACTIVE ALLANTOICASE-RELATED"/>
    <property type="match status" value="1"/>
</dbReference>
<protein>
    <recommendedName>
        <fullName evidence="3">allantoicase</fullName>
        <ecNumber evidence="3">3.5.3.4</ecNumber>
    </recommendedName>
</protein>
<keyword evidence="10" id="KW-1185">Reference proteome</keyword>
<dbReference type="PANTHER" id="PTHR12045">
    <property type="entry name" value="ALLANTOICASE"/>
    <property type="match status" value="1"/>
</dbReference>
<accession>A0A1E4RJ91</accession>
<dbReference type="GO" id="GO:0008757">
    <property type="term" value="F:S-adenosylmethionine-dependent methyltransferase activity"/>
    <property type="evidence" value="ECO:0007669"/>
    <property type="project" value="UniProtKB-ARBA"/>
</dbReference>
<dbReference type="SUPFAM" id="SSF53335">
    <property type="entry name" value="S-adenosyl-L-methionine-dependent methyltransferases"/>
    <property type="match status" value="1"/>
</dbReference>
<comment type="catalytic activity">
    <reaction evidence="1">
        <text>allantoate + H2O = (S)-ureidoglycolate + urea</text>
        <dbReference type="Rhea" id="RHEA:11016"/>
        <dbReference type="ChEBI" id="CHEBI:15377"/>
        <dbReference type="ChEBI" id="CHEBI:16199"/>
        <dbReference type="ChEBI" id="CHEBI:17536"/>
        <dbReference type="ChEBI" id="CHEBI:57296"/>
        <dbReference type="EC" id="3.5.3.4"/>
    </reaction>
</comment>
<name>A0A1E4RJ91_9ASCO</name>
<evidence type="ECO:0000256" key="1">
    <source>
        <dbReference type="ARBA" id="ARBA00001314"/>
    </source>
</evidence>
<evidence type="ECO:0000259" key="8">
    <source>
        <dbReference type="Pfam" id="PF03561"/>
    </source>
</evidence>
<dbReference type="FunFam" id="2.60.120.260:FF:000059">
    <property type="entry name" value="Probable allantoicase"/>
    <property type="match status" value="1"/>
</dbReference>
<dbReference type="AlphaFoldDB" id="A0A1E4RJ91"/>
<dbReference type="FunFam" id="2.60.120.260:FF:000078">
    <property type="entry name" value="DAL2p Allantoicase"/>
    <property type="match status" value="1"/>
</dbReference>
<dbReference type="Proteomes" id="UP000095085">
    <property type="component" value="Unassembled WGS sequence"/>
</dbReference>